<keyword evidence="2" id="KW-1185">Reference proteome</keyword>
<name>A0AAV7SUA2_PLEWA</name>
<evidence type="ECO:0000313" key="2">
    <source>
        <dbReference type="Proteomes" id="UP001066276"/>
    </source>
</evidence>
<organism evidence="1 2">
    <name type="scientific">Pleurodeles waltl</name>
    <name type="common">Iberian ribbed newt</name>
    <dbReference type="NCBI Taxonomy" id="8319"/>
    <lineage>
        <taxon>Eukaryota</taxon>
        <taxon>Metazoa</taxon>
        <taxon>Chordata</taxon>
        <taxon>Craniata</taxon>
        <taxon>Vertebrata</taxon>
        <taxon>Euteleostomi</taxon>
        <taxon>Amphibia</taxon>
        <taxon>Batrachia</taxon>
        <taxon>Caudata</taxon>
        <taxon>Salamandroidea</taxon>
        <taxon>Salamandridae</taxon>
        <taxon>Pleurodelinae</taxon>
        <taxon>Pleurodeles</taxon>
    </lineage>
</organism>
<accession>A0AAV7SUA2</accession>
<dbReference type="Proteomes" id="UP001066276">
    <property type="component" value="Chromosome 4_2"/>
</dbReference>
<feature type="non-terminal residue" evidence="1">
    <location>
        <position position="58"/>
    </location>
</feature>
<protein>
    <submittedName>
        <fullName evidence="1">Uncharacterized protein</fullName>
    </submittedName>
</protein>
<comment type="caution">
    <text evidence="1">The sequence shown here is derived from an EMBL/GenBank/DDBJ whole genome shotgun (WGS) entry which is preliminary data.</text>
</comment>
<sequence>MVHTVQPSPAAAPLCNLLQLVHTVQPSPAGPHCATFSSRSTTRADLPAAACFISGPLQ</sequence>
<reference evidence="1" key="1">
    <citation type="journal article" date="2022" name="bioRxiv">
        <title>Sequencing and chromosome-scale assembly of the giantPleurodeles waltlgenome.</title>
        <authorList>
            <person name="Brown T."/>
            <person name="Elewa A."/>
            <person name="Iarovenko S."/>
            <person name="Subramanian E."/>
            <person name="Araus A.J."/>
            <person name="Petzold A."/>
            <person name="Susuki M."/>
            <person name="Suzuki K.-i.T."/>
            <person name="Hayashi T."/>
            <person name="Toyoda A."/>
            <person name="Oliveira C."/>
            <person name="Osipova E."/>
            <person name="Leigh N.D."/>
            <person name="Simon A."/>
            <person name="Yun M.H."/>
        </authorList>
    </citation>
    <scope>NUCLEOTIDE SEQUENCE</scope>
    <source>
        <strain evidence="1">20211129_DDA</strain>
        <tissue evidence="1">Liver</tissue>
    </source>
</reference>
<dbReference type="AlphaFoldDB" id="A0AAV7SUA2"/>
<dbReference type="EMBL" id="JANPWB010000008">
    <property type="protein sequence ID" value="KAJ1167603.1"/>
    <property type="molecule type" value="Genomic_DNA"/>
</dbReference>
<gene>
    <name evidence="1" type="ORF">NDU88_007992</name>
</gene>
<evidence type="ECO:0000313" key="1">
    <source>
        <dbReference type="EMBL" id="KAJ1167603.1"/>
    </source>
</evidence>
<proteinExistence type="predicted"/>